<evidence type="ECO:0000256" key="3">
    <source>
        <dbReference type="ARBA" id="ARBA00022837"/>
    </source>
</evidence>
<dbReference type="InterPro" id="IPR002048">
    <property type="entry name" value="EF_hand_dom"/>
</dbReference>
<organism evidence="8 9">
    <name type="scientific">Pycnococcus provasolii</name>
    <dbReference type="NCBI Taxonomy" id="41880"/>
    <lineage>
        <taxon>Eukaryota</taxon>
        <taxon>Viridiplantae</taxon>
        <taxon>Chlorophyta</taxon>
        <taxon>Pseudoscourfieldiophyceae</taxon>
        <taxon>Pseudoscourfieldiales</taxon>
        <taxon>Pycnococcaceae</taxon>
        <taxon>Pycnococcus</taxon>
    </lineage>
</organism>
<dbReference type="InterPro" id="IPR011603">
    <property type="entry name" value="2oxoglutarate_DH_E1"/>
</dbReference>
<feature type="region of interest" description="Disordered" evidence="6">
    <location>
        <begin position="154"/>
        <end position="180"/>
    </location>
</feature>
<protein>
    <recommendedName>
        <fullName evidence="7">EF-hand domain-containing protein</fullName>
    </recommendedName>
</protein>
<comment type="similarity">
    <text evidence="2">Belongs to the alpha-ketoglutarate dehydrogenase family.</text>
</comment>
<feature type="domain" description="EF-hand" evidence="7">
    <location>
        <begin position="884"/>
        <end position="919"/>
    </location>
</feature>
<dbReference type="InterPro" id="IPR029061">
    <property type="entry name" value="THDP-binding"/>
</dbReference>
<feature type="region of interest" description="Disordered" evidence="6">
    <location>
        <begin position="85"/>
        <end position="124"/>
    </location>
</feature>
<dbReference type="SUPFAM" id="SSF47473">
    <property type="entry name" value="EF-hand"/>
    <property type="match status" value="1"/>
</dbReference>
<dbReference type="Gene3D" id="3.40.50.12470">
    <property type="match status" value="3"/>
</dbReference>
<keyword evidence="3" id="KW-0106">Calcium</keyword>
<dbReference type="SUPFAM" id="SSF52518">
    <property type="entry name" value="Thiamin diphosphate-binding fold (THDP-binding)"/>
    <property type="match status" value="3"/>
</dbReference>
<dbReference type="EMBL" id="BNJQ01000008">
    <property type="protein sequence ID" value="GHP04726.1"/>
    <property type="molecule type" value="Genomic_DNA"/>
</dbReference>
<dbReference type="GO" id="GO:0005739">
    <property type="term" value="C:mitochondrion"/>
    <property type="evidence" value="ECO:0007669"/>
    <property type="project" value="TreeGrafter"/>
</dbReference>
<comment type="cofactor">
    <cofactor evidence="1">
        <name>thiamine diphosphate</name>
        <dbReference type="ChEBI" id="CHEBI:58937"/>
    </cofactor>
</comment>
<dbReference type="Pfam" id="PF16870">
    <property type="entry name" value="OxoGdeHyase_C"/>
    <property type="match status" value="1"/>
</dbReference>
<dbReference type="InterPro" id="IPR011992">
    <property type="entry name" value="EF-hand-dom_pair"/>
</dbReference>
<feature type="compositionally biased region" description="Low complexity" evidence="6">
    <location>
        <begin position="85"/>
        <end position="109"/>
    </location>
</feature>
<dbReference type="Gene3D" id="3.40.50.11610">
    <property type="entry name" value="Multifunctional 2-oxoglutarate metabolism enzyme, C-terminal domain"/>
    <property type="match status" value="2"/>
</dbReference>
<dbReference type="Gene3D" id="3.40.50.970">
    <property type="match status" value="1"/>
</dbReference>
<dbReference type="GO" id="GO:0005509">
    <property type="term" value="F:calcium ion binding"/>
    <property type="evidence" value="ECO:0007669"/>
    <property type="project" value="InterPro"/>
</dbReference>
<proteinExistence type="inferred from homology"/>
<dbReference type="GO" id="GO:0004591">
    <property type="term" value="F:oxoglutarate dehydrogenase (succinyl-transferring) activity"/>
    <property type="evidence" value="ECO:0007669"/>
    <property type="project" value="TreeGrafter"/>
</dbReference>
<evidence type="ECO:0000256" key="5">
    <source>
        <dbReference type="ARBA" id="ARBA00023052"/>
    </source>
</evidence>
<gene>
    <name evidence="8" type="ORF">PPROV_000347800</name>
</gene>
<dbReference type="PROSITE" id="PS50222">
    <property type="entry name" value="EF_HAND_2"/>
    <property type="match status" value="1"/>
</dbReference>
<comment type="caution">
    <text evidence="8">The sequence shown here is derived from an EMBL/GenBank/DDBJ whole genome shotgun (WGS) entry which is preliminary data.</text>
</comment>
<name>A0A830HBJ5_9CHLO</name>
<sequence>MFPSVRVFTGSCAAGGGVLSITHYVNLAIRPRSRALGERALERRDKSAAFRPLALSSATVGAFGGMARSADQSLARPRSYACFASSSTTTNATTTTTTTTTTNRNASASTDHEKNPNPNWEKHQQNNKHLDDVSLALSYRSYGHAHAALDPLQRARGHLRSSRRAPPKIDAKPRPPLGWTDNMTNVNADNLHHAYTGSLALDARAVNDAKAEQWLFQQMERRTCPDRRAKAWPPDARRALLQDLQRAEALEHSLSRHFKTSKRFGIEGSDALMPALYHILKRAAAHGAVSVDLGMAHRGRLNVLVNVLGKKYAQLCAEMEGKQSKVHVGDVKYHLPATGVVTFTAVPNPGDAAPTLLHSSTKRLVVRLAPNPSHLEHVTPLVLGACRARQQVDAPEGAPIDAAAKRRRWAVVVHGDAAFAGQGISAESGMLSRLDGYTIGGAVHIVVDNGIGFTTTPDALYSSSHCASAYAAAAACPVIFANGDDPEACVDGARLCAAFRARFNRDAVLVLRCYRRLGHNESDDPSVTQPMLYNECIAGHSTLPTSYGALLAAEGIMDAETVEINRKALDASLDASRNAQSAFELDDRSWFLERGWQLRALMSSLQPGRAAQERRPPEPTGLPLSTLRFVRGTLCQRVMYRPSPNTFEAHPDVLKFYRENVGGLCTSDTERVDWATAEALAFGTLLLHRSAGPIERVRRHLSMERGNSPADSGDDDDPLMGLNYGAYRVRLSGQDSARGTFGQRHTIVRDVNSASGGCVVPLNEIMPGYQERFEAVDSPLSEAAVLGFEYGYSLVGANAGNHESFAKSLVLWEAQFGDFANVAQSIIDTYVMSAEEKWNLASNLVLLLPHGFDGQGPDHSSARVERFLQMVNDDADHLPGASERDVALIRRSFAALDPDNNGWINADELAAVLGEHLHKDESDDEASNHHGESDPDRAALLHKLHDHFSTKGEDGGLTGNGGELTTFSNMASESGGRIGMAQWMRLMTKYLRLESEAQANVHVCIPTTPAQYFHLLRRQMNRSFDKPLVVFAPKFLLHHRLARSDLSDFTTGTHFFRVIDDGAPGDNTRHLGLHPVTQEQYNLPPTSIRRVVLCSGQIYYALNRVRRQKKSRDVVLVRLEQVAPFPHDLLTDVVERYPNAEVVWCQEEPKNMGCWSYVQPRYAAACIARGWEHRQKIRYVGRATQASTATASLAIHLEEMKRIVEQALAPDR</sequence>
<feature type="compositionally biased region" description="Basic residues" evidence="6">
    <location>
        <begin position="155"/>
        <end position="166"/>
    </location>
</feature>
<evidence type="ECO:0000313" key="9">
    <source>
        <dbReference type="Proteomes" id="UP000660262"/>
    </source>
</evidence>
<evidence type="ECO:0000256" key="4">
    <source>
        <dbReference type="ARBA" id="ARBA00023002"/>
    </source>
</evidence>
<keyword evidence="4" id="KW-0560">Oxidoreductase</keyword>
<dbReference type="Proteomes" id="UP000660262">
    <property type="component" value="Unassembled WGS sequence"/>
</dbReference>
<dbReference type="AlphaFoldDB" id="A0A830HBJ5"/>
<dbReference type="Pfam" id="PF00676">
    <property type="entry name" value="E1_dh"/>
    <property type="match status" value="1"/>
</dbReference>
<feature type="compositionally biased region" description="Basic and acidic residues" evidence="6">
    <location>
        <begin position="110"/>
        <end position="124"/>
    </location>
</feature>
<dbReference type="SMART" id="SM00861">
    <property type="entry name" value="Transket_pyr"/>
    <property type="match status" value="1"/>
</dbReference>
<dbReference type="PIRSF" id="PIRSF000157">
    <property type="entry name" value="Oxoglu_dh_E1"/>
    <property type="match status" value="1"/>
</dbReference>
<keyword evidence="5" id="KW-0786">Thiamine pyrophosphate</keyword>
<dbReference type="InterPro" id="IPR005475">
    <property type="entry name" value="Transketolase-like_Pyr-bd"/>
</dbReference>
<dbReference type="GO" id="GO:0030976">
    <property type="term" value="F:thiamine pyrophosphate binding"/>
    <property type="evidence" value="ECO:0007669"/>
    <property type="project" value="InterPro"/>
</dbReference>
<evidence type="ECO:0000256" key="2">
    <source>
        <dbReference type="ARBA" id="ARBA00006936"/>
    </source>
</evidence>
<dbReference type="InterPro" id="IPR018247">
    <property type="entry name" value="EF_Hand_1_Ca_BS"/>
</dbReference>
<evidence type="ECO:0000313" key="8">
    <source>
        <dbReference type="EMBL" id="GHP04726.1"/>
    </source>
</evidence>
<dbReference type="InterPro" id="IPR001017">
    <property type="entry name" value="DH_E1"/>
</dbReference>
<dbReference type="InterPro" id="IPR042179">
    <property type="entry name" value="KGD_C_sf"/>
</dbReference>
<keyword evidence="9" id="KW-1185">Reference proteome</keyword>
<evidence type="ECO:0000256" key="6">
    <source>
        <dbReference type="SAM" id="MobiDB-lite"/>
    </source>
</evidence>
<dbReference type="PROSITE" id="PS00018">
    <property type="entry name" value="EF_HAND_1"/>
    <property type="match status" value="1"/>
</dbReference>
<evidence type="ECO:0000259" key="7">
    <source>
        <dbReference type="PROSITE" id="PS50222"/>
    </source>
</evidence>
<dbReference type="OrthoDB" id="413077at2759"/>
<evidence type="ECO:0000256" key="1">
    <source>
        <dbReference type="ARBA" id="ARBA00001964"/>
    </source>
</evidence>
<dbReference type="GO" id="GO:0045252">
    <property type="term" value="C:oxoglutarate dehydrogenase complex"/>
    <property type="evidence" value="ECO:0007669"/>
    <property type="project" value="TreeGrafter"/>
</dbReference>
<dbReference type="PANTHER" id="PTHR23152">
    <property type="entry name" value="2-OXOGLUTARATE DEHYDROGENASE"/>
    <property type="match status" value="1"/>
</dbReference>
<dbReference type="InterPro" id="IPR031717">
    <property type="entry name" value="ODO-1/KGD_C"/>
</dbReference>
<dbReference type="GO" id="GO:0006099">
    <property type="term" value="P:tricarboxylic acid cycle"/>
    <property type="evidence" value="ECO:0007669"/>
    <property type="project" value="TreeGrafter"/>
</dbReference>
<dbReference type="Pfam" id="PF02779">
    <property type="entry name" value="Transket_pyr"/>
    <property type="match status" value="1"/>
</dbReference>
<reference evidence="8" key="1">
    <citation type="submission" date="2020-10" db="EMBL/GenBank/DDBJ databases">
        <title>Unveiling of a novel bifunctional photoreceptor, Dualchrome1, isolated from a cosmopolitan green alga.</title>
        <authorList>
            <person name="Suzuki S."/>
            <person name="Kawachi M."/>
        </authorList>
    </citation>
    <scope>NUCLEOTIDE SEQUENCE</scope>
    <source>
        <strain evidence="8">NIES 2893</strain>
    </source>
</reference>
<dbReference type="PANTHER" id="PTHR23152:SF35">
    <property type="entry name" value="2-OXOGLUTARATE DEHYDROGENASE E1 COMPONENT"/>
    <property type="match status" value="1"/>
</dbReference>
<accession>A0A830HBJ5</accession>